<evidence type="ECO:0000313" key="3">
    <source>
        <dbReference type="Proteomes" id="UP000285084"/>
    </source>
</evidence>
<evidence type="ECO:0000256" key="1">
    <source>
        <dbReference type="SAM" id="MobiDB-lite"/>
    </source>
</evidence>
<feature type="region of interest" description="Disordered" evidence="1">
    <location>
        <begin position="1"/>
        <end position="65"/>
    </location>
</feature>
<protein>
    <submittedName>
        <fullName evidence="2">Uncharacterized protein</fullName>
    </submittedName>
</protein>
<gene>
    <name evidence="2" type="ORF">BFJ69_g6489</name>
</gene>
<dbReference type="Proteomes" id="UP000285084">
    <property type="component" value="Unassembled WGS sequence"/>
</dbReference>
<name>A0A420N9P2_FUSOX</name>
<feature type="compositionally biased region" description="Basic and acidic residues" evidence="1">
    <location>
        <begin position="53"/>
        <end position="65"/>
    </location>
</feature>
<evidence type="ECO:0000313" key="2">
    <source>
        <dbReference type="EMBL" id="RKK76985.1"/>
    </source>
</evidence>
<comment type="caution">
    <text evidence="2">The sequence shown here is derived from an EMBL/GenBank/DDBJ whole genome shotgun (WGS) entry which is preliminary data.</text>
</comment>
<accession>A0A420N9P2</accession>
<dbReference type="AlphaFoldDB" id="A0A420N9P2"/>
<sequence length="92" mass="10302">MCEGTVKGWVSPKPRRGRMQLDIGSWDERQEERTQDGKEDVDEEVGTAATLEEDTHGREDDGKEDLADVAVRSRIARDDVAKSSVVEEVELT</sequence>
<dbReference type="EMBL" id="MRCX01000048">
    <property type="protein sequence ID" value="RKK76985.1"/>
    <property type="molecule type" value="Genomic_DNA"/>
</dbReference>
<organism evidence="2 3">
    <name type="scientific">Fusarium oxysporum</name>
    <name type="common">Fusarium vascular wilt</name>
    <dbReference type="NCBI Taxonomy" id="5507"/>
    <lineage>
        <taxon>Eukaryota</taxon>
        <taxon>Fungi</taxon>
        <taxon>Dikarya</taxon>
        <taxon>Ascomycota</taxon>
        <taxon>Pezizomycotina</taxon>
        <taxon>Sordariomycetes</taxon>
        <taxon>Hypocreomycetidae</taxon>
        <taxon>Hypocreales</taxon>
        <taxon>Nectriaceae</taxon>
        <taxon>Fusarium</taxon>
        <taxon>Fusarium oxysporum species complex</taxon>
    </lineage>
</organism>
<reference evidence="2 3" key="1">
    <citation type="journal article" date="2018" name="Sci. Rep.">
        <title>Characterisation of pathogen-specific regions and novel effector candidates in Fusarium oxysporum f. sp. cepae.</title>
        <authorList>
            <person name="Armitage A.D."/>
            <person name="Taylor A."/>
            <person name="Sobczyk M.K."/>
            <person name="Baxter L."/>
            <person name="Greenfield B.P."/>
            <person name="Bates H.J."/>
            <person name="Wilson F."/>
            <person name="Jackson A.C."/>
            <person name="Ott S."/>
            <person name="Harrison R.J."/>
            <person name="Clarkson J.P."/>
        </authorList>
    </citation>
    <scope>NUCLEOTIDE SEQUENCE [LARGE SCALE GENOMIC DNA]</scope>
    <source>
        <strain evidence="2 3">Fo_A13</strain>
    </source>
</reference>
<proteinExistence type="predicted"/>
<feature type="compositionally biased region" description="Basic and acidic residues" evidence="1">
    <location>
        <begin position="26"/>
        <end position="38"/>
    </location>
</feature>